<dbReference type="Proteomes" id="UP000886595">
    <property type="component" value="Unassembled WGS sequence"/>
</dbReference>
<evidence type="ECO:0000256" key="9">
    <source>
        <dbReference type="ARBA" id="ARBA00023034"/>
    </source>
</evidence>
<name>A0A8X7UPY7_BRACI</name>
<dbReference type="EMBL" id="JAAMPC010000010">
    <property type="protein sequence ID" value="KAG2286577.1"/>
    <property type="molecule type" value="Genomic_DNA"/>
</dbReference>
<keyword evidence="5" id="KW-0853">WD repeat</keyword>
<keyword evidence="7" id="KW-0931">ER-Golgi transport</keyword>
<sequence length="92" mass="10060">MKIAEAKNNVMGQFHNALYLGDVKERVKILEKAGHLPLAYITASVHGLNDVAERLATELGDNMPVLPEGKTPPLLMPPSPVMCGGDWPLIEW</sequence>
<reference evidence="11 12" key="1">
    <citation type="submission" date="2020-02" db="EMBL/GenBank/DDBJ databases">
        <authorList>
            <person name="Ma Q."/>
            <person name="Huang Y."/>
            <person name="Song X."/>
            <person name="Pei D."/>
        </authorList>
    </citation>
    <scope>NUCLEOTIDE SEQUENCE [LARGE SCALE GENOMIC DNA]</scope>
    <source>
        <strain evidence="11">Sxm20200214</strain>
        <tissue evidence="11">Leaf</tissue>
    </source>
</reference>
<keyword evidence="9" id="KW-0333">Golgi apparatus</keyword>
<evidence type="ECO:0000256" key="4">
    <source>
        <dbReference type="ARBA" id="ARBA00022490"/>
    </source>
</evidence>
<evidence type="ECO:0000256" key="1">
    <source>
        <dbReference type="ARBA" id="ARBA00004255"/>
    </source>
</evidence>
<dbReference type="FunFam" id="1.25.40.470:FF:000002">
    <property type="entry name" value="Coatomer subunit alpha"/>
    <property type="match status" value="1"/>
</dbReference>
<dbReference type="GO" id="GO:0016192">
    <property type="term" value="P:vesicle-mediated transport"/>
    <property type="evidence" value="ECO:0007669"/>
    <property type="project" value="UniProtKB-KW"/>
</dbReference>
<evidence type="ECO:0000256" key="3">
    <source>
        <dbReference type="ARBA" id="ARBA00022448"/>
    </source>
</evidence>
<proteinExistence type="predicted"/>
<keyword evidence="8" id="KW-0653">Protein transport</keyword>
<evidence type="ECO:0000256" key="10">
    <source>
        <dbReference type="ARBA" id="ARBA00023136"/>
    </source>
</evidence>
<dbReference type="AlphaFoldDB" id="A0A8X7UPY7"/>
<comment type="subcellular location">
    <subcellularLocation>
        <location evidence="2">Cytoplasm</location>
    </subcellularLocation>
    <subcellularLocation>
        <location evidence="1">Golgi apparatus membrane</location>
        <topology evidence="1">Peripheral membrane protein</topology>
        <orientation evidence="1">Cytoplasmic side</orientation>
    </subcellularLocation>
</comment>
<dbReference type="OrthoDB" id="1718556at2759"/>
<evidence type="ECO:0000256" key="5">
    <source>
        <dbReference type="ARBA" id="ARBA00022574"/>
    </source>
</evidence>
<accession>A0A8X7UPY7</accession>
<evidence type="ECO:0000256" key="2">
    <source>
        <dbReference type="ARBA" id="ARBA00004496"/>
    </source>
</evidence>
<comment type="caution">
    <text evidence="11">The sequence shown here is derived from an EMBL/GenBank/DDBJ whole genome shotgun (WGS) entry which is preliminary data.</text>
</comment>
<protein>
    <submittedName>
        <fullName evidence="11">Uncharacterized protein</fullName>
    </submittedName>
</protein>
<keyword evidence="3" id="KW-0813">Transport</keyword>
<dbReference type="GO" id="GO:0000139">
    <property type="term" value="C:Golgi membrane"/>
    <property type="evidence" value="ECO:0007669"/>
    <property type="project" value="UniProtKB-SubCell"/>
</dbReference>
<keyword evidence="10" id="KW-0472">Membrane</keyword>
<keyword evidence="6" id="KW-0677">Repeat</keyword>
<evidence type="ECO:0000256" key="8">
    <source>
        <dbReference type="ARBA" id="ARBA00022927"/>
    </source>
</evidence>
<evidence type="ECO:0000313" key="12">
    <source>
        <dbReference type="Proteomes" id="UP000886595"/>
    </source>
</evidence>
<dbReference type="SMR" id="A0A8X7UPY7"/>
<dbReference type="Gene3D" id="1.25.40.470">
    <property type="match status" value="1"/>
</dbReference>
<organism evidence="11 12">
    <name type="scientific">Brassica carinata</name>
    <name type="common">Ethiopian mustard</name>
    <name type="synonym">Abyssinian cabbage</name>
    <dbReference type="NCBI Taxonomy" id="52824"/>
    <lineage>
        <taxon>Eukaryota</taxon>
        <taxon>Viridiplantae</taxon>
        <taxon>Streptophyta</taxon>
        <taxon>Embryophyta</taxon>
        <taxon>Tracheophyta</taxon>
        <taxon>Spermatophyta</taxon>
        <taxon>Magnoliopsida</taxon>
        <taxon>eudicotyledons</taxon>
        <taxon>Gunneridae</taxon>
        <taxon>Pentapetalae</taxon>
        <taxon>rosids</taxon>
        <taxon>malvids</taxon>
        <taxon>Brassicales</taxon>
        <taxon>Brassicaceae</taxon>
        <taxon>Brassiceae</taxon>
        <taxon>Brassica</taxon>
    </lineage>
</organism>
<evidence type="ECO:0000313" key="11">
    <source>
        <dbReference type="EMBL" id="KAG2286577.1"/>
    </source>
</evidence>
<evidence type="ECO:0000256" key="7">
    <source>
        <dbReference type="ARBA" id="ARBA00022892"/>
    </source>
</evidence>
<gene>
    <name evidence="11" type="ORF">Bca52824_046181</name>
</gene>
<keyword evidence="4" id="KW-0963">Cytoplasm</keyword>
<keyword evidence="12" id="KW-1185">Reference proteome</keyword>
<evidence type="ECO:0000256" key="6">
    <source>
        <dbReference type="ARBA" id="ARBA00022737"/>
    </source>
</evidence>
<dbReference type="GO" id="GO:0015031">
    <property type="term" value="P:protein transport"/>
    <property type="evidence" value="ECO:0007669"/>
    <property type="project" value="UniProtKB-KW"/>
</dbReference>